<dbReference type="InterPro" id="IPR020843">
    <property type="entry name" value="ER"/>
</dbReference>
<dbReference type="GO" id="GO:0016491">
    <property type="term" value="F:oxidoreductase activity"/>
    <property type="evidence" value="ECO:0007669"/>
    <property type="project" value="UniProtKB-KW"/>
</dbReference>
<dbReference type="Gene3D" id="3.40.50.720">
    <property type="entry name" value="NAD(P)-binding Rossmann-like Domain"/>
    <property type="match status" value="1"/>
</dbReference>
<protein>
    <submittedName>
        <fullName evidence="3">NADP-dependent oxidoreductase</fullName>
    </submittedName>
</protein>
<dbReference type="CDD" id="cd05289">
    <property type="entry name" value="MDR_like_2"/>
    <property type="match status" value="1"/>
</dbReference>
<dbReference type="Gene3D" id="3.90.180.10">
    <property type="entry name" value="Medium-chain alcohol dehydrogenases, catalytic domain"/>
    <property type="match status" value="1"/>
</dbReference>
<evidence type="ECO:0000313" key="3">
    <source>
        <dbReference type="EMBL" id="TDE36719.1"/>
    </source>
</evidence>
<evidence type="ECO:0000256" key="1">
    <source>
        <dbReference type="ARBA" id="ARBA00023002"/>
    </source>
</evidence>
<accession>A0A4R5EPP5</accession>
<gene>
    <name evidence="3" type="ORF">E1B25_14490</name>
</gene>
<evidence type="ECO:0000313" key="4">
    <source>
        <dbReference type="Proteomes" id="UP000294662"/>
    </source>
</evidence>
<dbReference type="OrthoDB" id="9787435at2"/>
<proteinExistence type="predicted"/>
<dbReference type="InterPro" id="IPR036291">
    <property type="entry name" value="NAD(P)-bd_dom_sf"/>
</dbReference>
<dbReference type="EMBL" id="SMFP01000009">
    <property type="protein sequence ID" value="TDE36719.1"/>
    <property type="molecule type" value="Genomic_DNA"/>
</dbReference>
<dbReference type="SUPFAM" id="SSF51735">
    <property type="entry name" value="NAD(P)-binding Rossmann-fold domains"/>
    <property type="match status" value="1"/>
</dbReference>
<dbReference type="AlphaFoldDB" id="A0A4R5EPP5"/>
<dbReference type="Pfam" id="PF13602">
    <property type="entry name" value="ADH_zinc_N_2"/>
    <property type="match status" value="1"/>
</dbReference>
<keyword evidence="4" id="KW-1185">Reference proteome</keyword>
<dbReference type="PANTHER" id="PTHR11695:SF294">
    <property type="entry name" value="RETICULON-4-INTERACTING PROTEIN 1, MITOCHONDRIAL"/>
    <property type="match status" value="1"/>
</dbReference>
<dbReference type="InterPro" id="IPR011032">
    <property type="entry name" value="GroES-like_sf"/>
</dbReference>
<reference evidence="3 4" key="1">
    <citation type="submission" date="2019-03" db="EMBL/GenBank/DDBJ databases">
        <authorList>
            <person name="Zhang S."/>
        </authorList>
    </citation>
    <scope>NUCLEOTIDE SEQUENCE [LARGE SCALE GENOMIC DNA]</scope>
    <source>
        <strain evidence="3 4">S4J41</strain>
    </source>
</reference>
<evidence type="ECO:0000259" key="2">
    <source>
        <dbReference type="SMART" id="SM00829"/>
    </source>
</evidence>
<dbReference type="Proteomes" id="UP000294662">
    <property type="component" value="Unassembled WGS sequence"/>
</dbReference>
<dbReference type="SUPFAM" id="SSF50129">
    <property type="entry name" value="GroES-like"/>
    <property type="match status" value="1"/>
</dbReference>
<dbReference type="InterPro" id="IPR002364">
    <property type="entry name" value="Quin_OxRdtase/zeta-crystal_CS"/>
</dbReference>
<dbReference type="InterPro" id="IPR013154">
    <property type="entry name" value="ADH-like_N"/>
</dbReference>
<name>A0A4R5EPP5_9RHOB</name>
<dbReference type="GO" id="GO:0008270">
    <property type="term" value="F:zinc ion binding"/>
    <property type="evidence" value="ECO:0007669"/>
    <property type="project" value="InterPro"/>
</dbReference>
<keyword evidence="1" id="KW-0560">Oxidoreductase</keyword>
<dbReference type="InterPro" id="IPR050700">
    <property type="entry name" value="YIM1/Zinc_Alcohol_DH_Fams"/>
</dbReference>
<dbReference type="PROSITE" id="PS01162">
    <property type="entry name" value="QOR_ZETA_CRYSTAL"/>
    <property type="match status" value="1"/>
</dbReference>
<comment type="caution">
    <text evidence="3">The sequence shown here is derived from an EMBL/GenBank/DDBJ whole genome shotgun (WGS) entry which is preliminary data.</text>
</comment>
<sequence>MKAVQYARHGGPEVLELVDLPRPTCGPGEIRVAMRAVSANPVDGKLRAGALGAVAGGGDLPAGTGRDGAGCVQEVGAGVDPAWLGRLVCLLSARGQAAWAEEVVVPVSCAALVPDRVDPSAAAALPLAGICAWRALVEVADVRPGQRVLIHAGAGGVGHLAVQLARARGAEVFATCSAANRDFVLGLGAHHVVAYDEADFSAEFSDLDVVYDLVGGAVHLASANVLRPDGMLVYLNAMPFDASALRSDIRHALVQIAPDPVAMSAMLELVAAQKITPALTLLPFADFARAQALSDSGHARGKIVLELPPAEVTQ</sequence>
<dbReference type="PANTHER" id="PTHR11695">
    <property type="entry name" value="ALCOHOL DEHYDROGENASE RELATED"/>
    <property type="match status" value="1"/>
</dbReference>
<dbReference type="SMART" id="SM00829">
    <property type="entry name" value="PKS_ER"/>
    <property type="match status" value="1"/>
</dbReference>
<dbReference type="RefSeq" id="WP_132830232.1">
    <property type="nucleotide sequence ID" value="NZ_SMFP01000009.1"/>
</dbReference>
<dbReference type="Pfam" id="PF08240">
    <property type="entry name" value="ADH_N"/>
    <property type="match status" value="1"/>
</dbReference>
<organism evidence="3 4">
    <name type="scientific">Antarcticimicrobium sediminis</name>
    <dbReference type="NCBI Taxonomy" id="2546227"/>
    <lineage>
        <taxon>Bacteria</taxon>
        <taxon>Pseudomonadati</taxon>
        <taxon>Pseudomonadota</taxon>
        <taxon>Alphaproteobacteria</taxon>
        <taxon>Rhodobacterales</taxon>
        <taxon>Paracoccaceae</taxon>
        <taxon>Antarcticimicrobium</taxon>
    </lineage>
</organism>
<feature type="domain" description="Enoyl reductase (ER)" evidence="2">
    <location>
        <begin position="10"/>
        <end position="305"/>
    </location>
</feature>